<gene>
    <name evidence="1" type="ORF">ASIM_LOCUS13952</name>
</gene>
<evidence type="ECO:0000313" key="2">
    <source>
        <dbReference type="Proteomes" id="UP000267096"/>
    </source>
</evidence>
<accession>A0A0M3K118</accession>
<proteinExistence type="predicted"/>
<keyword evidence="2" id="KW-1185">Reference proteome</keyword>
<protein>
    <submittedName>
        <fullName evidence="3">ABC transporter ATP-binding protein</fullName>
    </submittedName>
</protein>
<reference evidence="1 2" key="2">
    <citation type="submission" date="2018-11" db="EMBL/GenBank/DDBJ databases">
        <authorList>
            <consortium name="Pathogen Informatics"/>
        </authorList>
    </citation>
    <scope>NUCLEOTIDE SEQUENCE [LARGE SCALE GENOMIC DNA]</scope>
</reference>
<dbReference type="EMBL" id="UYRR01031559">
    <property type="protein sequence ID" value="VDK51019.1"/>
    <property type="molecule type" value="Genomic_DNA"/>
</dbReference>
<evidence type="ECO:0000313" key="3">
    <source>
        <dbReference type="WBParaSite" id="ASIM_0001454201-mRNA-1"/>
    </source>
</evidence>
<dbReference type="Proteomes" id="UP000267096">
    <property type="component" value="Unassembled WGS sequence"/>
</dbReference>
<evidence type="ECO:0000313" key="1">
    <source>
        <dbReference type="EMBL" id="VDK51019.1"/>
    </source>
</evidence>
<dbReference type="WBParaSite" id="ASIM_0001454201-mRNA-1">
    <property type="protein sequence ID" value="ASIM_0001454201-mRNA-1"/>
    <property type="gene ID" value="ASIM_0001454201"/>
</dbReference>
<name>A0A0M3K118_ANISI</name>
<organism evidence="3">
    <name type="scientific">Anisakis simplex</name>
    <name type="common">Herring worm</name>
    <dbReference type="NCBI Taxonomy" id="6269"/>
    <lineage>
        <taxon>Eukaryota</taxon>
        <taxon>Metazoa</taxon>
        <taxon>Ecdysozoa</taxon>
        <taxon>Nematoda</taxon>
        <taxon>Chromadorea</taxon>
        <taxon>Rhabditida</taxon>
        <taxon>Spirurina</taxon>
        <taxon>Ascaridomorpha</taxon>
        <taxon>Ascaridoidea</taxon>
        <taxon>Anisakidae</taxon>
        <taxon>Anisakis</taxon>
        <taxon>Anisakis simplex complex</taxon>
    </lineage>
</organism>
<dbReference type="AlphaFoldDB" id="A0A0M3K118"/>
<sequence length="78" mass="8275">METLQELAVNTIRSKTGFSASKTGGVVGSLAQDLASFRGSPRSGLSRVLNRIDRPLSPALGGRRFTLARIITISAFVV</sequence>
<reference evidence="3" key="1">
    <citation type="submission" date="2017-02" db="UniProtKB">
        <authorList>
            <consortium name="WormBaseParasite"/>
        </authorList>
    </citation>
    <scope>IDENTIFICATION</scope>
</reference>